<dbReference type="Proteomes" id="UP001165667">
    <property type="component" value="Unassembled WGS sequence"/>
</dbReference>
<evidence type="ECO:0000256" key="2">
    <source>
        <dbReference type="SAM" id="SignalP"/>
    </source>
</evidence>
<evidence type="ECO:0000256" key="1">
    <source>
        <dbReference type="SAM" id="MobiDB-lite"/>
    </source>
</evidence>
<feature type="signal peptide" evidence="2">
    <location>
        <begin position="1"/>
        <end position="27"/>
    </location>
</feature>
<protein>
    <submittedName>
        <fullName evidence="3">Uncharacterized protein</fullName>
    </submittedName>
</protein>
<sequence>MIGGRLLSQRLVLLTIFAGFLPTQVAAEDAPPPSIDGSAAWQTLIGNTIIVTSKAGSYMEYFEPDGTIRHVDQDGKAVGRWTFGDGKVCLDFPDEDDRTCVTPHVSGTTGTFADQDGGTDQFEILPGNPKGL</sequence>
<gene>
    <name evidence="3" type="ORF">M8523_13820</name>
</gene>
<proteinExistence type="predicted"/>
<comment type="caution">
    <text evidence="3">The sequence shown here is derived from an EMBL/GenBank/DDBJ whole genome shotgun (WGS) entry which is preliminary data.</text>
</comment>
<accession>A0AA41Z4H8</accession>
<organism evidence="3 4">
    <name type="scientific">Lichenifustis flavocetrariae</name>
    <dbReference type="NCBI Taxonomy" id="2949735"/>
    <lineage>
        <taxon>Bacteria</taxon>
        <taxon>Pseudomonadati</taxon>
        <taxon>Pseudomonadota</taxon>
        <taxon>Alphaproteobacteria</taxon>
        <taxon>Hyphomicrobiales</taxon>
        <taxon>Lichenihabitantaceae</taxon>
        <taxon>Lichenifustis</taxon>
    </lineage>
</organism>
<dbReference type="AlphaFoldDB" id="A0AA41Z4H8"/>
<keyword evidence="4" id="KW-1185">Reference proteome</keyword>
<evidence type="ECO:0000313" key="4">
    <source>
        <dbReference type="Proteomes" id="UP001165667"/>
    </source>
</evidence>
<dbReference type="EMBL" id="JAMOIM010000008">
    <property type="protein sequence ID" value="MCW6509102.1"/>
    <property type="molecule type" value="Genomic_DNA"/>
</dbReference>
<evidence type="ECO:0000313" key="3">
    <source>
        <dbReference type="EMBL" id="MCW6509102.1"/>
    </source>
</evidence>
<keyword evidence="2" id="KW-0732">Signal</keyword>
<feature type="chain" id="PRO_5041427581" evidence="2">
    <location>
        <begin position="28"/>
        <end position="132"/>
    </location>
</feature>
<name>A0AA41Z4H8_9HYPH</name>
<reference evidence="3" key="1">
    <citation type="submission" date="2022-05" db="EMBL/GenBank/DDBJ databases">
        <authorList>
            <person name="Pankratov T."/>
        </authorList>
    </citation>
    <scope>NUCLEOTIDE SEQUENCE</scope>
    <source>
        <strain evidence="3">BP6-180914</strain>
    </source>
</reference>
<feature type="region of interest" description="Disordered" evidence="1">
    <location>
        <begin position="111"/>
        <end position="132"/>
    </location>
</feature>
<dbReference type="RefSeq" id="WP_282585466.1">
    <property type="nucleotide sequence ID" value="NZ_JAMOIM010000008.1"/>
</dbReference>